<dbReference type="Pfam" id="PF13476">
    <property type="entry name" value="AAA_23"/>
    <property type="match status" value="1"/>
</dbReference>
<dbReference type="InterPro" id="IPR054787">
    <property type="entry name" value="TrlF_ATPase"/>
</dbReference>
<dbReference type="SUPFAM" id="SSF52540">
    <property type="entry name" value="P-loop containing nucleoside triphosphate hydrolases"/>
    <property type="match status" value="1"/>
</dbReference>
<feature type="domain" description="ATPase AAA-type core" evidence="2">
    <location>
        <begin position="757"/>
        <end position="835"/>
    </location>
</feature>
<evidence type="ECO:0000256" key="1">
    <source>
        <dbReference type="SAM" id="Coils"/>
    </source>
</evidence>
<name>A0A450ZBJ1_9GAMM</name>
<feature type="domain" description="Rad50/SbcC-type AAA" evidence="3">
    <location>
        <begin position="290"/>
        <end position="477"/>
    </location>
</feature>
<dbReference type="Gene3D" id="3.40.50.300">
    <property type="entry name" value="P-loop containing nucleotide triphosphate hydrolases"/>
    <property type="match status" value="2"/>
</dbReference>
<feature type="coiled-coil region" evidence="1">
    <location>
        <begin position="416"/>
        <end position="464"/>
    </location>
</feature>
<sequence>MKETATDILEPSNGARFYRCAFQVNPNDYASYRGQAVDPDAKSYAERLLNEAKENEIEVLAITHHNNCDFVEVIRPLARDMGMVIFPGFELKSSEGVHMLCLYGPEINHAEMERYLGEFGIRNTSTSSNSSKEPFKEILRLVQDEQGGIVVAAHVTNDGGLLKVLSGEACIHAWRDERLLAIQIPGKIDELPRNNQNIRRIIRNKEPMYRRNIARGTDQAMAVVNAKDVVKPEDLAHESAWSWIKMAEPSIEGLRQAFLDPDSRIRLSSEEPPSPHICIEAMEWEGGFLDGVHVRLNENLNVLIGGRGAGKSTVVESIRHAFGMTPTTEEAARSHHSMVKDVIGQNTTIRVLVSSPRPAPRKYRIVRDGANPPEVYDVDGKPLSVEPGFVVGNIQVYGQHELSELSRREDKQRRLLERFATDSEAMQKKKRELQRKLKESREGIRRLREEMNRLEEQLVEQPKVEETLRRYETLGIEEKLKARSALVKEERILKTARERLEPLEELLAVLRDASPDLAFLSDAALADLAGKEILTRLRQPLALVHETLAKMHKELGSLKARALDDVGFVETTWQTEREQPVLQEYQSILKKLDRESVNGDEFIELQKQLEEMKPRKDQYGQMQRNLAALRDDRTSLLVEWEEVKMQDRRGWSGVGKRVSKKLAGNVRVVMGKEDRSTLEELFREHVDGKFSKSLQHLLEEEALNAKDLADGIHKGADALRSAYACLTPQAAERLADAGENLAMRIEEEDWPQLPEISLNLGTEENTHFVPLPRLSTGQKATALLCLLLLESDAPLVIDQPEDDLDNRFISEYIVPRMKQEKQRRQFLFASHNANIPVLGDADLIIGLTTESDKASGKISGVIKPGHMGAIDNQPVRGLIEEILEGGRNAFSTRRAKYGF</sequence>
<dbReference type="InterPro" id="IPR003959">
    <property type="entry name" value="ATPase_AAA_core"/>
</dbReference>
<evidence type="ECO:0000259" key="2">
    <source>
        <dbReference type="Pfam" id="PF13304"/>
    </source>
</evidence>
<protein>
    <submittedName>
        <fullName evidence="4">AAA domain</fullName>
    </submittedName>
</protein>
<dbReference type="Gene3D" id="3.20.20.140">
    <property type="entry name" value="Metal-dependent hydrolases"/>
    <property type="match status" value="1"/>
</dbReference>
<dbReference type="InterPro" id="IPR038729">
    <property type="entry name" value="Rad50/SbcC_AAA"/>
</dbReference>
<dbReference type="GO" id="GO:0000731">
    <property type="term" value="P:DNA synthesis involved in DNA repair"/>
    <property type="evidence" value="ECO:0007669"/>
    <property type="project" value="TreeGrafter"/>
</dbReference>
<gene>
    <name evidence="4" type="ORF">BECKTUN1418D_GA0071000_10068</name>
</gene>
<dbReference type="InterPro" id="IPR016195">
    <property type="entry name" value="Pol/histidinol_Pase-like"/>
</dbReference>
<dbReference type="EMBL" id="CAADFX010000006">
    <property type="protein sequence ID" value="VFK51175.1"/>
    <property type="molecule type" value="Genomic_DNA"/>
</dbReference>
<dbReference type="PANTHER" id="PTHR32182:SF0">
    <property type="entry name" value="DNA REPLICATION AND REPAIR PROTEIN RECF"/>
    <property type="match status" value="1"/>
</dbReference>
<evidence type="ECO:0000259" key="3">
    <source>
        <dbReference type="Pfam" id="PF13476"/>
    </source>
</evidence>
<dbReference type="AlphaFoldDB" id="A0A450ZBJ1"/>
<proteinExistence type="predicted"/>
<dbReference type="Pfam" id="PF13304">
    <property type="entry name" value="AAA_21"/>
    <property type="match status" value="1"/>
</dbReference>
<dbReference type="GO" id="GO:0005524">
    <property type="term" value="F:ATP binding"/>
    <property type="evidence" value="ECO:0007669"/>
    <property type="project" value="InterPro"/>
</dbReference>
<organism evidence="4">
    <name type="scientific">Candidatus Kentrum sp. TUN</name>
    <dbReference type="NCBI Taxonomy" id="2126343"/>
    <lineage>
        <taxon>Bacteria</taxon>
        <taxon>Pseudomonadati</taxon>
        <taxon>Pseudomonadota</taxon>
        <taxon>Gammaproteobacteria</taxon>
        <taxon>Candidatus Kentrum</taxon>
    </lineage>
</organism>
<reference evidence="4" key="1">
    <citation type="submission" date="2019-02" db="EMBL/GenBank/DDBJ databases">
        <authorList>
            <person name="Gruber-Vodicka R. H."/>
            <person name="Seah K. B. B."/>
        </authorList>
    </citation>
    <scope>NUCLEOTIDE SEQUENCE</scope>
    <source>
        <strain evidence="4">BECK_BY1</strain>
    </source>
</reference>
<dbReference type="GO" id="GO:0006302">
    <property type="term" value="P:double-strand break repair"/>
    <property type="evidence" value="ECO:0007669"/>
    <property type="project" value="TreeGrafter"/>
</dbReference>
<keyword evidence="1" id="KW-0175">Coiled coil</keyword>
<dbReference type="InterPro" id="IPR027417">
    <property type="entry name" value="P-loop_NTPase"/>
</dbReference>
<dbReference type="PANTHER" id="PTHR32182">
    <property type="entry name" value="DNA REPLICATION AND REPAIR PROTEIN RECF"/>
    <property type="match status" value="1"/>
</dbReference>
<evidence type="ECO:0000313" key="4">
    <source>
        <dbReference type="EMBL" id="VFK51175.1"/>
    </source>
</evidence>
<dbReference type="GO" id="GO:0016887">
    <property type="term" value="F:ATP hydrolysis activity"/>
    <property type="evidence" value="ECO:0007669"/>
    <property type="project" value="InterPro"/>
</dbReference>
<accession>A0A450ZBJ1</accession>
<dbReference type="SUPFAM" id="SSF89550">
    <property type="entry name" value="PHP domain-like"/>
    <property type="match status" value="1"/>
</dbReference>
<dbReference type="NCBIfam" id="NF045780">
    <property type="entry name" value="TrlF_fam_ATP"/>
    <property type="match status" value="1"/>
</dbReference>